<evidence type="ECO:0000256" key="1">
    <source>
        <dbReference type="SAM" id="MobiDB-lite"/>
    </source>
</evidence>
<accession>A0ABN8ZDU7</accession>
<organism evidence="2 3">
    <name type="scientific">Rangifer tarandus platyrhynchus</name>
    <name type="common">Svalbard reindeer</name>
    <dbReference type="NCBI Taxonomy" id="3082113"/>
    <lineage>
        <taxon>Eukaryota</taxon>
        <taxon>Metazoa</taxon>
        <taxon>Chordata</taxon>
        <taxon>Craniata</taxon>
        <taxon>Vertebrata</taxon>
        <taxon>Euteleostomi</taxon>
        <taxon>Mammalia</taxon>
        <taxon>Eutheria</taxon>
        <taxon>Laurasiatheria</taxon>
        <taxon>Artiodactyla</taxon>
        <taxon>Ruminantia</taxon>
        <taxon>Pecora</taxon>
        <taxon>Cervidae</taxon>
        <taxon>Odocoileinae</taxon>
        <taxon>Rangifer</taxon>
    </lineage>
</organism>
<sequence length="138" mass="14817">MDDNGTTRISQENGMRAPSPSLCSTCRAESGRRVPPPDVTAVQSAQRRLIESRPSSALAGRRRRCPQTCREPGRAGRPLPDHPLLPAAPREPGLVRLTWTIKLGAAVRPFSPPPPSDRRASGSVQAGDVLPGWAARGR</sequence>
<evidence type="ECO:0000313" key="3">
    <source>
        <dbReference type="Proteomes" id="UP001176941"/>
    </source>
</evidence>
<gene>
    <name evidence="2" type="ORF">MRATA1EN1_LOCUS19740</name>
</gene>
<proteinExistence type="predicted"/>
<dbReference type="Proteomes" id="UP001176941">
    <property type="component" value="Chromosome 3"/>
</dbReference>
<reference evidence="2" key="1">
    <citation type="submission" date="2023-04" db="EMBL/GenBank/DDBJ databases">
        <authorList>
            <consortium name="ELIXIR-Norway"/>
        </authorList>
    </citation>
    <scope>NUCLEOTIDE SEQUENCE [LARGE SCALE GENOMIC DNA]</scope>
</reference>
<dbReference type="EMBL" id="OX459939">
    <property type="protein sequence ID" value="CAI9170778.1"/>
    <property type="molecule type" value="Genomic_DNA"/>
</dbReference>
<protein>
    <submittedName>
        <fullName evidence="2">Uncharacterized protein</fullName>
    </submittedName>
</protein>
<feature type="region of interest" description="Disordered" evidence="1">
    <location>
        <begin position="106"/>
        <end position="138"/>
    </location>
</feature>
<keyword evidence="3" id="KW-1185">Reference proteome</keyword>
<feature type="region of interest" description="Disordered" evidence="1">
    <location>
        <begin position="1"/>
        <end position="92"/>
    </location>
</feature>
<name>A0ABN8ZDU7_RANTA</name>
<feature type="compositionally biased region" description="Polar residues" evidence="1">
    <location>
        <begin position="1"/>
        <end position="13"/>
    </location>
</feature>
<evidence type="ECO:0000313" key="2">
    <source>
        <dbReference type="EMBL" id="CAI9170778.1"/>
    </source>
</evidence>